<keyword evidence="5 6" id="KW-0472">Membrane</keyword>
<proteinExistence type="predicted"/>
<keyword evidence="7" id="KW-0614">Plasmid</keyword>
<geneLocation type="plasmid" evidence="7 8">
    <name>pAA1-1b</name>
</geneLocation>
<dbReference type="GO" id="GO:0005886">
    <property type="term" value="C:plasma membrane"/>
    <property type="evidence" value="ECO:0007669"/>
    <property type="project" value="TreeGrafter"/>
</dbReference>
<dbReference type="NCBIfam" id="NF037982">
    <property type="entry name" value="Nramp_1"/>
    <property type="match status" value="2"/>
</dbReference>
<gene>
    <name evidence="7" type="primary">mntH_2</name>
    <name evidence="7" type="ORF">TthAA11_22100</name>
</gene>
<evidence type="ECO:0000256" key="6">
    <source>
        <dbReference type="SAM" id="Phobius"/>
    </source>
</evidence>
<feature type="transmembrane region" description="Helical" evidence="6">
    <location>
        <begin position="207"/>
        <end position="233"/>
    </location>
</feature>
<evidence type="ECO:0000256" key="4">
    <source>
        <dbReference type="ARBA" id="ARBA00022989"/>
    </source>
</evidence>
<keyword evidence="4 6" id="KW-1133">Transmembrane helix</keyword>
<dbReference type="PRINTS" id="PR00447">
    <property type="entry name" value="NATRESASSCMP"/>
</dbReference>
<dbReference type="InterPro" id="IPR001046">
    <property type="entry name" value="NRAMP_fam"/>
</dbReference>
<feature type="transmembrane region" description="Helical" evidence="6">
    <location>
        <begin position="363"/>
        <end position="385"/>
    </location>
</feature>
<evidence type="ECO:0000256" key="3">
    <source>
        <dbReference type="ARBA" id="ARBA00022692"/>
    </source>
</evidence>
<feature type="transmembrane region" description="Helical" evidence="6">
    <location>
        <begin position="300"/>
        <end position="318"/>
    </location>
</feature>
<dbReference type="PANTHER" id="PTHR11706">
    <property type="entry name" value="SOLUTE CARRIER PROTEIN FAMILY 11 MEMBER"/>
    <property type="match status" value="1"/>
</dbReference>
<feature type="transmembrane region" description="Helical" evidence="6">
    <location>
        <begin position="123"/>
        <end position="147"/>
    </location>
</feature>
<dbReference type="GO" id="GO:0015086">
    <property type="term" value="F:cadmium ion transmembrane transporter activity"/>
    <property type="evidence" value="ECO:0007669"/>
    <property type="project" value="TreeGrafter"/>
</dbReference>
<dbReference type="PANTHER" id="PTHR11706:SF33">
    <property type="entry name" value="NATURAL RESISTANCE-ASSOCIATED MACROPHAGE PROTEIN 2"/>
    <property type="match status" value="1"/>
</dbReference>
<dbReference type="AlphaFoldDB" id="A0AAD1NY59"/>
<evidence type="ECO:0000256" key="5">
    <source>
        <dbReference type="ARBA" id="ARBA00023136"/>
    </source>
</evidence>
<dbReference type="GO" id="GO:0034755">
    <property type="term" value="P:iron ion transmembrane transport"/>
    <property type="evidence" value="ECO:0007669"/>
    <property type="project" value="TreeGrafter"/>
</dbReference>
<feature type="transmembrane region" description="Helical" evidence="6">
    <location>
        <begin position="253"/>
        <end position="271"/>
    </location>
</feature>
<keyword evidence="2" id="KW-0813">Transport</keyword>
<dbReference type="Pfam" id="PF01566">
    <property type="entry name" value="Nramp"/>
    <property type="match status" value="1"/>
</dbReference>
<accession>A0AAD1NY59</accession>
<feature type="transmembrane region" description="Helical" evidence="6">
    <location>
        <begin position="95"/>
        <end position="116"/>
    </location>
</feature>
<dbReference type="GO" id="GO:0005384">
    <property type="term" value="F:manganese ion transmembrane transporter activity"/>
    <property type="evidence" value="ECO:0007669"/>
    <property type="project" value="TreeGrafter"/>
</dbReference>
<reference evidence="7" key="1">
    <citation type="submission" date="2021-07" db="EMBL/GenBank/DDBJ databases">
        <title>Complete genome sequences of four Thermus thermophilus strains isolated from Arima Hot Spring in Japan.</title>
        <authorList>
            <person name="Tomariguchi N."/>
            <person name="Ueno Y."/>
            <person name="Miyazaki K."/>
        </authorList>
    </citation>
    <scope>NUCLEOTIDE SEQUENCE</scope>
    <source>
        <strain evidence="7">AA1-1</strain>
        <plasmid evidence="7">pAA1-1b</plasmid>
    </source>
</reference>
<sequence>MGYMDPGNWVTSLEAGSRYGLALLFVVTLASAMAVLFQALAVRLGVATGKDLAEHMRARYPGGLGRLLFLTTFVAMVATDLAEFMGMAVALNLLFGLPLVLAAWLTVLDVFLILYLERFGFRALELAVSALVGVVGLAYVVEVVLARPEPGPLLRHLFLPSPALADLGALYVALGILGATVMPHNLFLHSAQVKTCLGEAGKRVYRLLLDTALALSGAWLVNAAILVVAATVFHQRGLVIADLAEAYHTLGPLLGPLAALAFGVALLASGLSSTTTGTLAAQVVVEGFTQARANPARLRLVTRLLAVLPASLALTFHASPMALIVLSQVVLSFRLPFTLFPLVRLVGEARTMGSLVAPGWLRLLAWAGALLVLVLNLFLLVQALAS</sequence>
<evidence type="ECO:0000256" key="2">
    <source>
        <dbReference type="ARBA" id="ARBA00022448"/>
    </source>
</evidence>
<dbReference type="EMBL" id="AP024927">
    <property type="protein sequence ID" value="BCZ88028.1"/>
    <property type="molecule type" value="Genomic_DNA"/>
</dbReference>
<feature type="transmembrane region" description="Helical" evidence="6">
    <location>
        <begin position="20"/>
        <end position="46"/>
    </location>
</feature>
<comment type="subcellular location">
    <subcellularLocation>
        <location evidence="1">Membrane</location>
        <topology evidence="1">Multi-pass membrane protein</topology>
    </subcellularLocation>
</comment>
<dbReference type="Proteomes" id="UP000825379">
    <property type="component" value="Plasmid pAA1-1b"/>
</dbReference>
<evidence type="ECO:0000313" key="8">
    <source>
        <dbReference type="Proteomes" id="UP000825379"/>
    </source>
</evidence>
<protein>
    <submittedName>
        <fullName evidence="7">Divalent metal cation transporter MntH</fullName>
    </submittedName>
</protein>
<feature type="transmembrane region" description="Helical" evidence="6">
    <location>
        <begin position="67"/>
        <end position="89"/>
    </location>
</feature>
<evidence type="ECO:0000256" key="1">
    <source>
        <dbReference type="ARBA" id="ARBA00004141"/>
    </source>
</evidence>
<organism evidence="7 8">
    <name type="scientific">Thermus thermophilus</name>
    <dbReference type="NCBI Taxonomy" id="274"/>
    <lineage>
        <taxon>Bacteria</taxon>
        <taxon>Thermotogati</taxon>
        <taxon>Deinococcota</taxon>
        <taxon>Deinococci</taxon>
        <taxon>Thermales</taxon>
        <taxon>Thermaceae</taxon>
        <taxon>Thermus</taxon>
    </lineage>
</organism>
<name>A0AAD1NY59_THETH</name>
<keyword evidence="3 6" id="KW-0812">Transmembrane</keyword>
<feature type="transmembrane region" description="Helical" evidence="6">
    <location>
        <begin position="167"/>
        <end position="187"/>
    </location>
</feature>
<evidence type="ECO:0000313" key="7">
    <source>
        <dbReference type="EMBL" id="BCZ88028.1"/>
    </source>
</evidence>